<feature type="compositionally biased region" description="Polar residues" evidence="2">
    <location>
        <begin position="680"/>
        <end position="700"/>
    </location>
</feature>
<dbReference type="GO" id="GO:0072318">
    <property type="term" value="P:clathrin coat disassembly"/>
    <property type="evidence" value="ECO:0007669"/>
    <property type="project" value="TreeGrafter"/>
</dbReference>
<protein>
    <recommendedName>
        <fullName evidence="3">J domain-containing protein</fullName>
    </recommendedName>
</protein>
<dbReference type="PROSITE" id="PS50076">
    <property type="entry name" value="DNAJ_2"/>
    <property type="match status" value="1"/>
</dbReference>
<dbReference type="Proteomes" id="UP000594638">
    <property type="component" value="Unassembled WGS sequence"/>
</dbReference>
<feature type="compositionally biased region" description="Polar residues" evidence="2">
    <location>
        <begin position="171"/>
        <end position="194"/>
    </location>
</feature>
<feature type="compositionally biased region" description="Basic and acidic residues" evidence="2">
    <location>
        <begin position="703"/>
        <end position="715"/>
    </location>
</feature>
<dbReference type="AlphaFoldDB" id="A0A8S0TYA2"/>
<feature type="region of interest" description="Disordered" evidence="2">
    <location>
        <begin position="111"/>
        <end position="203"/>
    </location>
</feature>
<dbReference type="GO" id="GO:0030276">
    <property type="term" value="F:clathrin binding"/>
    <property type="evidence" value="ECO:0007669"/>
    <property type="project" value="TreeGrafter"/>
</dbReference>
<feature type="compositionally biased region" description="Low complexity" evidence="2">
    <location>
        <begin position="669"/>
        <end position="679"/>
    </location>
</feature>
<feature type="compositionally biased region" description="Low complexity" evidence="2">
    <location>
        <begin position="111"/>
        <end position="120"/>
    </location>
</feature>
<dbReference type="GO" id="GO:0072583">
    <property type="term" value="P:clathrin-dependent endocytosis"/>
    <property type="evidence" value="ECO:0007669"/>
    <property type="project" value="TreeGrafter"/>
</dbReference>
<dbReference type="PANTHER" id="PTHR23172">
    <property type="entry name" value="AUXILIN/CYCLIN G-ASSOCIATED KINASE-RELATED"/>
    <property type="match status" value="1"/>
</dbReference>
<dbReference type="InterPro" id="IPR036869">
    <property type="entry name" value="J_dom_sf"/>
</dbReference>
<feature type="region of interest" description="Disordered" evidence="2">
    <location>
        <begin position="664"/>
        <end position="716"/>
    </location>
</feature>
<comment type="caution">
    <text evidence="4">The sequence shown here is derived from an EMBL/GenBank/DDBJ whole genome shotgun (WGS) entry which is preliminary data.</text>
</comment>
<evidence type="ECO:0000313" key="5">
    <source>
        <dbReference type="Proteomes" id="UP000594638"/>
    </source>
</evidence>
<dbReference type="GO" id="GO:0031982">
    <property type="term" value="C:vesicle"/>
    <property type="evidence" value="ECO:0007669"/>
    <property type="project" value="TreeGrafter"/>
</dbReference>
<feature type="compositionally biased region" description="Basic and acidic residues" evidence="2">
    <location>
        <begin position="388"/>
        <end position="400"/>
    </location>
</feature>
<dbReference type="Gramene" id="OE9A045234T2">
    <property type="protein sequence ID" value="OE9A045234C2"/>
    <property type="gene ID" value="OE9A045234"/>
</dbReference>
<dbReference type="FunFam" id="1.10.287.110:FF:000009">
    <property type="entry name" value="Auxilin-related protein 1"/>
    <property type="match status" value="1"/>
</dbReference>
<dbReference type="EMBL" id="CACTIH010007328">
    <property type="protein sequence ID" value="CAA3009896.1"/>
    <property type="molecule type" value="Genomic_DNA"/>
</dbReference>
<keyword evidence="1" id="KW-0175">Coiled coil</keyword>
<dbReference type="Gene3D" id="1.10.287.110">
    <property type="entry name" value="DnaJ domain"/>
    <property type="match status" value="2"/>
</dbReference>
<evidence type="ECO:0000256" key="2">
    <source>
        <dbReference type="SAM" id="MobiDB-lite"/>
    </source>
</evidence>
<feature type="domain" description="J" evidence="3">
    <location>
        <begin position="787"/>
        <end position="852"/>
    </location>
</feature>
<dbReference type="GO" id="GO:0005737">
    <property type="term" value="C:cytoplasm"/>
    <property type="evidence" value="ECO:0007669"/>
    <property type="project" value="TreeGrafter"/>
</dbReference>
<reference evidence="4 5" key="1">
    <citation type="submission" date="2019-12" db="EMBL/GenBank/DDBJ databases">
        <authorList>
            <person name="Alioto T."/>
            <person name="Alioto T."/>
            <person name="Gomez Garrido J."/>
        </authorList>
    </citation>
    <scope>NUCLEOTIDE SEQUENCE [LARGE SCALE GENOMIC DNA]</scope>
</reference>
<feature type="compositionally biased region" description="Low complexity" evidence="2">
    <location>
        <begin position="141"/>
        <end position="150"/>
    </location>
</feature>
<name>A0A8S0TYA2_OLEEU</name>
<dbReference type="PANTHER" id="PTHR23172:SF76">
    <property type="entry name" value="AUXILIN-RELATED PROTEIN 1-LIKE"/>
    <property type="match status" value="1"/>
</dbReference>
<dbReference type="InterPro" id="IPR001623">
    <property type="entry name" value="DnaJ_domain"/>
</dbReference>
<dbReference type="SUPFAM" id="SSF46565">
    <property type="entry name" value="Chaperone J-domain"/>
    <property type="match status" value="2"/>
</dbReference>
<gene>
    <name evidence="4" type="ORF">OLEA9_A045234</name>
</gene>
<feature type="compositionally biased region" description="Polar residues" evidence="2">
    <location>
        <begin position="374"/>
        <end position="385"/>
    </location>
</feature>
<feature type="region of interest" description="Disordered" evidence="2">
    <location>
        <begin position="349"/>
        <end position="368"/>
    </location>
</feature>
<organism evidence="4 5">
    <name type="scientific">Olea europaea subsp. europaea</name>
    <dbReference type="NCBI Taxonomy" id="158383"/>
    <lineage>
        <taxon>Eukaryota</taxon>
        <taxon>Viridiplantae</taxon>
        <taxon>Streptophyta</taxon>
        <taxon>Embryophyta</taxon>
        <taxon>Tracheophyta</taxon>
        <taxon>Spermatophyta</taxon>
        <taxon>Magnoliopsida</taxon>
        <taxon>eudicotyledons</taxon>
        <taxon>Gunneridae</taxon>
        <taxon>Pentapetalae</taxon>
        <taxon>asterids</taxon>
        <taxon>lamiids</taxon>
        <taxon>Lamiales</taxon>
        <taxon>Oleaceae</taxon>
        <taxon>Oleeae</taxon>
        <taxon>Olea</taxon>
    </lineage>
</organism>
<feature type="compositionally biased region" description="Low complexity" evidence="2">
    <location>
        <begin position="354"/>
        <end position="368"/>
    </location>
</feature>
<evidence type="ECO:0000256" key="1">
    <source>
        <dbReference type="ARBA" id="ARBA00023054"/>
    </source>
</evidence>
<accession>A0A8S0TYA2</accession>
<dbReference type="OrthoDB" id="1717591at2759"/>
<proteinExistence type="predicted"/>
<feature type="region of interest" description="Disordered" evidence="2">
    <location>
        <begin position="374"/>
        <end position="400"/>
    </location>
</feature>
<sequence length="852" mass="94941">MDEFGVLVESIGFKALGKSAPMAKLKSKPNFSSSNNGFSQSIGINSTTPNDSSSFVVDDLDGIFRSNASISNRKSHNHFDDDDIFGGHFSSTNQSGGIDLDSVFKSSSNSSNYKNSFGSNGHDDLLGSTPRRRDSVDDLFGNLGTKSSGLKGKKEENGPQFDDLIPGFGATNPSNNGAYSDTKQSSDHSLNSDSKLVDDPSSVFESSVSHGYASWPFAGSVEQNAGKGSVQSSIDELEDFAMGKILNDANTDGTGKLRNVRSTNDRPYSEKIGNIKISIGKKKVDTNERELKGKQGTLHKRRANEVKKGFKNEDDIDMFLSSGVRSNHMASRSSTTEDSLFDTLFHEKRESEVKSTTTSSVSTKKASSMTNNVDDFSSLFGDNTPSGEFKEKEGESEERRRARLNHHIRTQARMAKALADKNQRDVQAQREQEERHMLAENMDNYIKRWAAGKEGNLRALLSSLQQVLWPECGWQQISLTDLITSTSVKKVYYKATLCVHPDKVQQKGANLQQKYIAEKVFDILKGYASWPFASSVEQNVGKGSVQSSIDELEDFAMGKILNDANTDGTGKLKNVRSTDDRPYSEKIGNIKISIGKKKVYTNERELKGKQGTLHKRRVNEVKKGFENEDDIDMFFSSGVQSNHMASRSSTTEDSLFDTLFHGKRESEVKSTTTSSVSTKQASSMTNNVDDFSSLFGDNTPSGEFKEKEGESEERRRARLNHHMRTQARMAKALADKNQRDVQAQREKEERHMLAETMDNYIKRWAAGKEGNLRALLSSLQQVLWPECGWQQISLTDLITSTSVKKVYYKATLCVHPDKVQQKGANLQQKYIAEKVFDILKEAWNKFNAEEMR</sequence>
<evidence type="ECO:0000259" key="3">
    <source>
        <dbReference type="PROSITE" id="PS50076"/>
    </source>
</evidence>
<evidence type="ECO:0000313" key="4">
    <source>
        <dbReference type="EMBL" id="CAA3009896.1"/>
    </source>
</evidence>
<keyword evidence="5" id="KW-1185">Reference proteome</keyword>
<feature type="compositionally biased region" description="Basic and acidic residues" evidence="2">
    <location>
        <begin position="121"/>
        <end position="136"/>
    </location>
</feature>